<organism evidence="3 4">
    <name type="scientific">Faecalibacterium prausnitzii</name>
    <dbReference type="NCBI Taxonomy" id="853"/>
    <lineage>
        <taxon>Bacteria</taxon>
        <taxon>Bacillati</taxon>
        <taxon>Bacillota</taxon>
        <taxon>Clostridia</taxon>
        <taxon>Eubacteriales</taxon>
        <taxon>Oscillospiraceae</taxon>
        <taxon>Faecalibacterium</taxon>
    </lineage>
</organism>
<dbReference type="Proteomes" id="UP000095649">
    <property type="component" value="Unassembled WGS sequence"/>
</dbReference>
<protein>
    <recommendedName>
        <fullName evidence="2">DUF5046 domain-containing protein</fullName>
    </recommendedName>
</protein>
<dbReference type="EMBL" id="CYXN01000021">
    <property type="protein sequence ID" value="CUN14774.1"/>
    <property type="molecule type" value="Genomic_DNA"/>
</dbReference>
<evidence type="ECO:0000313" key="4">
    <source>
        <dbReference type="Proteomes" id="UP000095649"/>
    </source>
</evidence>
<evidence type="ECO:0000259" key="2">
    <source>
        <dbReference type="Pfam" id="PF16465"/>
    </source>
</evidence>
<gene>
    <name evidence="3" type="ORF">ERS852582_02147</name>
</gene>
<feature type="chain" id="PRO_5039375142" description="DUF5046 domain-containing protein" evidence="1">
    <location>
        <begin position="19"/>
        <end position="545"/>
    </location>
</feature>
<dbReference type="OrthoDB" id="1860394at2"/>
<keyword evidence="1" id="KW-0732">Signal</keyword>
<dbReference type="PROSITE" id="PS51257">
    <property type="entry name" value="PROKAR_LIPOPROTEIN"/>
    <property type="match status" value="1"/>
</dbReference>
<dbReference type="Pfam" id="PF16465">
    <property type="entry name" value="DUF5046"/>
    <property type="match status" value="1"/>
</dbReference>
<dbReference type="SUPFAM" id="SSF69322">
    <property type="entry name" value="Tricorn protease domain 2"/>
    <property type="match status" value="1"/>
</dbReference>
<accession>A0A173UIW4</accession>
<evidence type="ECO:0000256" key="1">
    <source>
        <dbReference type="SAM" id="SignalP"/>
    </source>
</evidence>
<dbReference type="RefSeq" id="WP_055186519.1">
    <property type="nucleotide sequence ID" value="NZ_CYXN01000021.1"/>
</dbReference>
<sequence>MKRVVLRIGCGAVCAALALTLGCGCALLPPATGVPGAASSAVSVPTDDSGKPLYDPAVLNDGRLRVLYCYGRSGSSTTILCGSTPLHQAARSENVSLVEDSATGIADYWLRSWSDPTGRGGRRTALYDKTGTEVMSFEGEQNAALQNGLLVLQESRLVDGGYVPESGYGTYGTCQVIDLATGAALPVPEGAYSCTLCGDKLVFSCYARPEGLDDYDWDMDYQQNRWVVVQEKDGTPVYRADAASAYRLFYDSDTLSDWVELDVATGAETTDQILYNTQTGEQYTGFLQVYPGGLASFSTGDGRYELRDMTTEDRGLIAAFDEQPSQYFPGYVVTWHSGEDHGYELYDLETGTKTPLYDVNATDNTVAVYALDGSLRVYSKDNGKLLTDTTVEPVEHQQRVRMSNCGSGYVWLELQDNDRYETTATRLYGPQGLVSDLTALQGKYSYVDYLTTDPDGRPMFCGSRAAAGSAYGNVYDVLDADGKVVLQGLASCAGYYSNSLNALPDHVFAAQRGFYVGWMDTSGNWLYCQSIFSSASADDEPSYGY</sequence>
<proteinExistence type="predicted"/>
<reference evidence="3 4" key="1">
    <citation type="submission" date="2015-09" db="EMBL/GenBank/DDBJ databases">
        <authorList>
            <consortium name="Pathogen Informatics"/>
        </authorList>
    </citation>
    <scope>NUCLEOTIDE SEQUENCE [LARGE SCALE GENOMIC DNA]</scope>
    <source>
        <strain evidence="3 4">2789STDY5834970</strain>
    </source>
</reference>
<feature type="domain" description="DUF5046" evidence="2">
    <location>
        <begin position="275"/>
        <end position="538"/>
    </location>
</feature>
<dbReference type="SUPFAM" id="SSF82171">
    <property type="entry name" value="DPP6 N-terminal domain-like"/>
    <property type="match status" value="1"/>
</dbReference>
<dbReference type="AlphaFoldDB" id="A0A173UIW4"/>
<name>A0A173UIW4_9FIRM</name>
<dbReference type="InterPro" id="IPR032491">
    <property type="entry name" value="DUF5046"/>
</dbReference>
<feature type="signal peptide" evidence="1">
    <location>
        <begin position="1"/>
        <end position="18"/>
    </location>
</feature>
<evidence type="ECO:0000313" key="3">
    <source>
        <dbReference type="EMBL" id="CUN14774.1"/>
    </source>
</evidence>